<evidence type="ECO:0000313" key="2">
    <source>
        <dbReference type="EMBL" id="KAK2964019.1"/>
    </source>
</evidence>
<keyword evidence="1" id="KW-0732">Signal</keyword>
<organism evidence="2 3">
    <name type="scientific">Blattamonas nauphoetae</name>
    <dbReference type="NCBI Taxonomy" id="2049346"/>
    <lineage>
        <taxon>Eukaryota</taxon>
        <taxon>Metamonada</taxon>
        <taxon>Preaxostyla</taxon>
        <taxon>Oxymonadida</taxon>
        <taxon>Blattamonas</taxon>
    </lineage>
</organism>
<name>A0ABQ9YJS8_9EUKA</name>
<sequence length="193" mass="20355">MILNGIFLISFILFPLALQVEEVQEDDDDCGESPLSTCLCCQFPFSSRFSQCCPSYGGFGSGAAPASWRNFPNRFNGAYGQENANSAFGGCARDGYSGNANCIGLTSQGQNGCGMSSSAYDNETEFVDLTLVTVTRARLFNNRNTARTGLGNSFGESCGYSNGMTGSQGAHGLSGWSQLGCGCEGRGGGYGYW</sequence>
<reference evidence="2 3" key="1">
    <citation type="journal article" date="2022" name="bioRxiv">
        <title>Genomics of Preaxostyla Flagellates Illuminates Evolutionary Transitions and the Path Towards Mitochondrial Loss.</title>
        <authorList>
            <person name="Novak L.V.F."/>
            <person name="Treitli S.C."/>
            <person name="Pyrih J."/>
            <person name="Halakuc P."/>
            <person name="Pipaliya S.V."/>
            <person name="Vacek V."/>
            <person name="Brzon O."/>
            <person name="Soukal P."/>
            <person name="Eme L."/>
            <person name="Dacks J.B."/>
            <person name="Karnkowska A."/>
            <person name="Elias M."/>
            <person name="Hampl V."/>
        </authorList>
    </citation>
    <scope>NUCLEOTIDE SEQUENCE [LARGE SCALE GENOMIC DNA]</scope>
    <source>
        <strain evidence="2">NAU3</strain>
        <tissue evidence="2">Gut</tissue>
    </source>
</reference>
<feature type="chain" id="PRO_5047206465" evidence="1">
    <location>
        <begin position="20"/>
        <end position="193"/>
    </location>
</feature>
<proteinExistence type="predicted"/>
<feature type="signal peptide" evidence="1">
    <location>
        <begin position="1"/>
        <end position="19"/>
    </location>
</feature>
<dbReference type="Proteomes" id="UP001281761">
    <property type="component" value="Unassembled WGS sequence"/>
</dbReference>
<gene>
    <name evidence="2" type="ORF">BLNAU_1100</name>
</gene>
<dbReference type="EMBL" id="JARBJD010000004">
    <property type="protein sequence ID" value="KAK2964019.1"/>
    <property type="molecule type" value="Genomic_DNA"/>
</dbReference>
<accession>A0ABQ9YJS8</accession>
<evidence type="ECO:0000256" key="1">
    <source>
        <dbReference type="SAM" id="SignalP"/>
    </source>
</evidence>
<comment type="caution">
    <text evidence="2">The sequence shown here is derived from an EMBL/GenBank/DDBJ whole genome shotgun (WGS) entry which is preliminary data.</text>
</comment>
<protein>
    <submittedName>
        <fullName evidence="2">Uncharacterized protein</fullName>
    </submittedName>
</protein>
<evidence type="ECO:0000313" key="3">
    <source>
        <dbReference type="Proteomes" id="UP001281761"/>
    </source>
</evidence>
<keyword evidence="3" id="KW-1185">Reference proteome</keyword>